<dbReference type="PRINTS" id="PR00111">
    <property type="entry name" value="ABHYDROLASE"/>
</dbReference>
<evidence type="ECO:0000313" key="3">
    <source>
        <dbReference type="EMBL" id="PJJ66423.1"/>
    </source>
</evidence>
<dbReference type="GO" id="GO:0016020">
    <property type="term" value="C:membrane"/>
    <property type="evidence" value="ECO:0007669"/>
    <property type="project" value="TreeGrafter"/>
</dbReference>
<dbReference type="GO" id="GO:0046464">
    <property type="term" value="P:acylglycerol catabolic process"/>
    <property type="evidence" value="ECO:0007669"/>
    <property type="project" value="TreeGrafter"/>
</dbReference>
<dbReference type="PANTHER" id="PTHR43798">
    <property type="entry name" value="MONOACYLGLYCEROL LIPASE"/>
    <property type="match status" value="1"/>
</dbReference>
<dbReference type="SUPFAM" id="SSF53474">
    <property type="entry name" value="alpha/beta-Hydrolases"/>
    <property type="match status" value="1"/>
</dbReference>
<organism evidence="3 4">
    <name type="scientific">Chryseobacterium geocarposphaerae</name>
    <dbReference type="NCBI Taxonomy" id="1416776"/>
    <lineage>
        <taxon>Bacteria</taxon>
        <taxon>Pseudomonadati</taxon>
        <taxon>Bacteroidota</taxon>
        <taxon>Flavobacteriia</taxon>
        <taxon>Flavobacteriales</taxon>
        <taxon>Weeksellaceae</taxon>
        <taxon>Chryseobacterium group</taxon>
        <taxon>Chryseobacterium</taxon>
    </lineage>
</organism>
<dbReference type="AlphaFoldDB" id="A0A2M9C6H8"/>
<evidence type="ECO:0000313" key="4">
    <source>
        <dbReference type="Proteomes" id="UP000228740"/>
    </source>
</evidence>
<reference evidence="3 4" key="1">
    <citation type="submission" date="2017-11" db="EMBL/GenBank/DDBJ databases">
        <title>Genomic Encyclopedia of Archaeal and Bacterial Type Strains, Phase II (KMG-II): From Individual Species to Whole Genera.</title>
        <authorList>
            <person name="Goeker M."/>
        </authorList>
    </citation>
    <scope>NUCLEOTIDE SEQUENCE [LARGE SCALE GENOMIC DNA]</scope>
    <source>
        <strain evidence="3 4">DSM 27617</strain>
    </source>
</reference>
<comment type="caution">
    <text evidence="3">The sequence shown here is derived from an EMBL/GenBank/DDBJ whole genome shotgun (WGS) entry which is preliminary data.</text>
</comment>
<accession>A0A2M9C6H8</accession>
<keyword evidence="1" id="KW-0732">Signal</keyword>
<protein>
    <submittedName>
        <fullName evidence="3">Pimeloyl-ACP methyl ester carboxylesterase</fullName>
    </submittedName>
</protein>
<evidence type="ECO:0000256" key="1">
    <source>
        <dbReference type="SAM" id="SignalP"/>
    </source>
</evidence>
<dbReference type="OrthoDB" id="9773293at2"/>
<dbReference type="EMBL" id="PGFD01000001">
    <property type="protein sequence ID" value="PJJ66423.1"/>
    <property type="molecule type" value="Genomic_DNA"/>
</dbReference>
<sequence>MKAIKKFTIASTLCASLFSVALISCSDDNDLSVVQEAPVVSHNNAKTNFINVKGTDFAYRSWGKEGGIPLVLLPGTGGSMDDWDPAVTDGLAKQYRLIIFDNKGVASSKGTTPNTIQEMANDAIDFIKAMNLSKVNIMGFSMGGFVAQRIVLTEPGLINKIILADSGPKGAIGLSNLPNIIAGTAGLSPEESYLKFGFTDSPSSIAAGKASFTRVHLRTIDRDPALSDATSTAQFTAVLAWAMPDASALDEIKTIKKPFLIVHGDKDLPIAIQNAYNMKQNLDNSELLEFSDSGHAAFYQNYEAFLAKAVAFLGQ</sequence>
<keyword evidence="4" id="KW-1185">Reference proteome</keyword>
<dbReference type="InterPro" id="IPR000073">
    <property type="entry name" value="AB_hydrolase_1"/>
</dbReference>
<dbReference type="InterPro" id="IPR029058">
    <property type="entry name" value="AB_hydrolase_fold"/>
</dbReference>
<dbReference type="Proteomes" id="UP000228740">
    <property type="component" value="Unassembled WGS sequence"/>
</dbReference>
<proteinExistence type="predicted"/>
<dbReference type="RefSeq" id="WP_100375220.1">
    <property type="nucleotide sequence ID" value="NZ_PGFD01000001.1"/>
</dbReference>
<feature type="domain" description="AB hydrolase-1" evidence="2">
    <location>
        <begin position="69"/>
        <end position="301"/>
    </location>
</feature>
<dbReference type="PROSITE" id="PS51257">
    <property type="entry name" value="PROKAR_LIPOPROTEIN"/>
    <property type="match status" value="1"/>
</dbReference>
<name>A0A2M9C6H8_9FLAO</name>
<dbReference type="PANTHER" id="PTHR43798:SF5">
    <property type="entry name" value="MONOACYLGLYCEROL LIPASE ABHD6"/>
    <property type="match status" value="1"/>
</dbReference>
<evidence type="ECO:0000259" key="2">
    <source>
        <dbReference type="Pfam" id="PF00561"/>
    </source>
</evidence>
<dbReference type="Gene3D" id="3.40.50.1820">
    <property type="entry name" value="alpha/beta hydrolase"/>
    <property type="match status" value="1"/>
</dbReference>
<dbReference type="Pfam" id="PF00561">
    <property type="entry name" value="Abhydrolase_1"/>
    <property type="match status" value="1"/>
</dbReference>
<dbReference type="InterPro" id="IPR050266">
    <property type="entry name" value="AB_hydrolase_sf"/>
</dbReference>
<feature type="signal peptide" evidence="1">
    <location>
        <begin position="1"/>
        <end position="26"/>
    </location>
</feature>
<gene>
    <name evidence="3" type="ORF">CLV73_0406</name>
</gene>
<dbReference type="GO" id="GO:0047372">
    <property type="term" value="F:monoacylglycerol lipase activity"/>
    <property type="evidence" value="ECO:0007669"/>
    <property type="project" value="TreeGrafter"/>
</dbReference>
<feature type="chain" id="PRO_5014773620" evidence="1">
    <location>
        <begin position="27"/>
        <end position="315"/>
    </location>
</feature>